<organism evidence="1 2">
    <name type="scientific">Burkholderia vietnamiensis (strain G4 / LMG 22486)</name>
    <name type="common">Burkholderia cepacia (strain R1808)</name>
    <dbReference type="NCBI Taxonomy" id="269482"/>
    <lineage>
        <taxon>Bacteria</taxon>
        <taxon>Pseudomonadati</taxon>
        <taxon>Pseudomonadota</taxon>
        <taxon>Betaproteobacteria</taxon>
        <taxon>Burkholderiales</taxon>
        <taxon>Burkholderiaceae</taxon>
        <taxon>Burkholderia</taxon>
        <taxon>Burkholderia cepacia complex</taxon>
    </lineage>
</organism>
<dbReference type="HOGENOM" id="CLU_1173695_0_0_4"/>
<accession>A4JNW2</accession>
<evidence type="ECO:0000313" key="2">
    <source>
        <dbReference type="Proteomes" id="UP000002287"/>
    </source>
</evidence>
<evidence type="ECO:0000313" key="1">
    <source>
        <dbReference type="EMBL" id="ABO57965.1"/>
    </source>
</evidence>
<proteinExistence type="predicted"/>
<name>A4JNW2_BURVG</name>
<sequence length="232" mass="26131">MNRTMVGALSNLPALERECLKILISNACKARFTSAGSCKKEASEPFFLRLNDLLAPIRSPAAKKSETGVIFKGFLPEFTHDVMIQLREEARGRREKAEVVGRQLSIKGGPRALELALTVNFRSIALMDDAFLEPTGYANYAYYEQEGSGIAPHIDSYEYPVNAILCLSHEYPRDRVYGKSALCIFNKHLKPISYFLQPGEIIVFHGESFIHYRSPLEKNEQLTILAFGLRIE</sequence>
<protein>
    <recommendedName>
        <fullName evidence="3">Fe2OG dioxygenase domain-containing protein</fullName>
    </recommendedName>
</protein>
<dbReference type="KEGG" id="bvi:Bcep1808_5011"/>
<gene>
    <name evidence="1" type="ordered locus">Bcep1808_5011</name>
</gene>
<dbReference type="AlphaFoldDB" id="A4JNW2"/>
<dbReference type="EMBL" id="CP000615">
    <property type="protein sequence ID" value="ABO57965.1"/>
    <property type="molecule type" value="Genomic_DNA"/>
</dbReference>
<evidence type="ECO:0008006" key="3">
    <source>
        <dbReference type="Google" id="ProtNLM"/>
    </source>
</evidence>
<dbReference type="Proteomes" id="UP000002287">
    <property type="component" value="Chromosome 2"/>
</dbReference>
<reference evidence="2" key="1">
    <citation type="submission" date="2007-03" db="EMBL/GenBank/DDBJ databases">
        <title>Complete sequence of chromosome 2 of Burkholderia vietnamiensis G4.</title>
        <authorList>
            <consortium name="US DOE Joint Genome Institute"/>
            <person name="Copeland A."/>
            <person name="Lucas S."/>
            <person name="Lapidus A."/>
            <person name="Barry K."/>
            <person name="Detter J.C."/>
            <person name="Glavina del Rio T."/>
            <person name="Hammon N."/>
            <person name="Israni S."/>
            <person name="Dalin E."/>
            <person name="Tice H."/>
            <person name="Pitluck S."/>
            <person name="Chain P."/>
            <person name="Malfatti S."/>
            <person name="Shin M."/>
            <person name="Vergez L."/>
            <person name="Schmutz J."/>
            <person name="Larimer F."/>
            <person name="Land M."/>
            <person name="Hauser L."/>
            <person name="Kyrpides N."/>
            <person name="Tiedje J."/>
            <person name="Richardson P."/>
        </authorList>
    </citation>
    <scope>NUCLEOTIDE SEQUENCE [LARGE SCALE GENOMIC DNA]</scope>
    <source>
        <strain evidence="2">G4 / LMG 22486</strain>
    </source>
</reference>